<evidence type="ECO:0000256" key="6">
    <source>
        <dbReference type="SAM" id="MobiDB-lite"/>
    </source>
</evidence>
<keyword evidence="2" id="KW-0805">Transcription regulation</keyword>
<dbReference type="PROSITE" id="PS51005">
    <property type="entry name" value="NAC"/>
    <property type="match status" value="1"/>
</dbReference>
<comment type="subcellular location">
    <subcellularLocation>
        <location evidence="1">Nucleus</location>
    </subcellularLocation>
</comment>
<name>A0A2S3H597_9POAL</name>
<evidence type="ECO:0000256" key="4">
    <source>
        <dbReference type="ARBA" id="ARBA00023163"/>
    </source>
</evidence>
<dbReference type="Gramene" id="PAN15646">
    <property type="protein sequence ID" value="PAN15646"/>
    <property type="gene ID" value="PAHAL_3G013000"/>
</dbReference>
<keyword evidence="5" id="KW-0539">Nucleus</keyword>
<dbReference type="GO" id="GO:0003677">
    <property type="term" value="F:DNA binding"/>
    <property type="evidence" value="ECO:0007669"/>
    <property type="project" value="UniProtKB-KW"/>
</dbReference>
<reference evidence="8" key="1">
    <citation type="submission" date="2018-04" db="EMBL/GenBank/DDBJ databases">
        <title>WGS assembly of Panicum hallii.</title>
        <authorList>
            <person name="Lovell J."/>
            <person name="Jenkins J."/>
            <person name="Lowry D."/>
            <person name="Mamidi S."/>
            <person name="Sreedasyam A."/>
            <person name="Weng X."/>
            <person name="Barry K."/>
            <person name="Bonette J."/>
            <person name="Campitelli B."/>
            <person name="Daum C."/>
            <person name="Gordon S."/>
            <person name="Gould B."/>
            <person name="Lipzen A."/>
            <person name="Macqueen A."/>
            <person name="Palacio-Mejia J."/>
            <person name="Plott C."/>
            <person name="Shakirov E."/>
            <person name="Shu S."/>
            <person name="Yoshinaga Y."/>
            <person name="Zane M."/>
            <person name="Rokhsar D."/>
            <person name="Grimwood J."/>
            <person name="Schmutz J."/>
            <person name="Juenger T."/>
        </authorList>
    </citation>
    <scope>NUCLEOTIDE SEQUENCE [LARGE SCALE GENOMIC DNA]</scope>
    <source>
        <strain evidence="8">FIL2</strain>
    </source>
</reference>
<dbReference type="PANTHER" id="PTHR31744">
    <property type="entry name" value="PROTEIN CUP-SHAPED COTYLEDON 2-RELATED"/>
    <property type="match status" value="1"/>
</dbReference>
<evidence type="ECO:0000313" key="8">
    <source>
        <dbReference type="EMBL" id="PAN15646.1"/>
    </source>
</evidence>
<accession>A0A2S3H597</accession>
<dbReference type="Proteomes" id="UP000243499">
    <property type="component" value="Chromosome 3"/>
</dbReference>
<dbReference type="Gene3D" id="2.170.150.80">
    <property type="entry name" value="NAC domain"/>
    <property type="match status" value="1"/>
</dbReference>
<evidence type="ECO:0000256" key="1">
    <source>
        <dbReference type="ARBA" id="ARBA00004123"/>
    </source>
</evidence>
<sequence>MVERCTVKSEQGGDLFLPPGFRFHPTDEEVITSYLLQKFLNPSFDPRAIGEVDLNKCEPWDLPSKAKMGEKEWYFFCHKDMKYPTGMRTNRATKEGYWKATGKDREIFKPAAAAAEGAGRELVGMKKTLVFYMGRAPRGSKTNWVMHEFRLEGKSRNSNSNLRFNPKDEWVVCKVHHKNGEASINKPAEEYSVATPNVSSVVSDGTGEGDEFLDSMINPMYFNSASSLPSTTTTINAAAPPHNADYSLSSAAGATTATTTSSFVDLPNYGFNDATASYNLHQQVAVASSASSTNSSSSYSSLWNMLLNADHNQAMGSYNLHHQALVAKALGGNFAGGLPSSSSVTGILQHNYSQGVPQQKLGNNYGDSSTSAAIGPAATKNLGAPPNGY</sequence>
<dbReference type="PANTHER" id="PTHR31744:SF62">
    <property type="entry name" value="NAC DOMAIN-CONTAINING PROTEIN 77"/>
    <property type="match status" value="1"/>
</dbReference>
<dbReference type="AlphaFoldDB" id="A0A2S3H597"/>
<keyword evidence="4" id="KW-0804">Transcription</keyword>
<proteinExistence type="predicted"/>
<dbReference type="SUPFAM" id="SSF101941">
    <property type="entry name" value="NAC domain"/>
    <property type="match status" value="1"/>
</dbReference>
<organism evidence="8">
    <name type="scientific">Panicum hallii</name>
    <dbReference type="NCBI Taxonomy" id="206008"/>
    <lineage>
        <taxon>Eukaryota</taxon>
        <taxon>Viridiplantae</taxon>
        <taxon>Streptophyta</taxon>
        <taxon>Embryophyta</taxon>
        <taxon>Tracheophyta</taxon>
        <taxon>Spermatophyta</taxon>
        <taxon>Magnoliopsida</taxon>
        <taxon>Liliopsida</taxon>
        <taxon>Poales</taxon>
        <taxon>Poaceae</taxon>
        <taxon>PACMAD clade</taxon>
        <taxon>Panicoideae</taxon>
        <taxon>Panicodae</taxon>
        <taxon>Paniceae</taxon>
        <taxon>Panicinae</taxon>
        <taxon>Panicum</taxon>
        <taxon>Panicum sect. Panicum</taxon>
    </lineage>
</organism>
<gene>
    <name evidence="8" type="ORF">PAHAL_3G013000</name>
</gene>
<dbReference type="Pfam" id="PF02365">
    <property type="entry name" value="NAM"/>
    <property type="match status" value="1"/>
</dbReference>
<evidence type="ECO:0000256" key="5">
    <source>
        <dbReference type="ARBA" id="ARBA00023242"/>
    </source>
</evidence>
<dbReference type="InterPro" id="IPR003441">
    <property type="entry name" value="NAC-dom"/>
</dbReference>
<dbReference type="GO" id="GO:0005634">
    <property type="term" value="C:nucleus"/>
    <property type="evidence" value="ECO:0007669"/>
    <property type="project" value="UniProtKB-SubCell"/>
</dbReference>
<protein>
    <recommendedName>
        <fullName evidence="7">NAC domain-containing protein</fullName>
    </recommendedName>
</protein>
<keyword evidence="3" id="KW-0238">DNA-binding</keyword>
<dbReference type="InterPro" id="IPR036093">
    <property type="entry name" value="NAC_dom_sf"/>
</dbReference>
<dbReference type="EMBL" id="CM008048">
    <property type="protein sequence ID" value="PAN15646.1"/>
    <property type="molecule type" value="Genomic_DNA"/>
</dbReference>
<dbReference type="GO" id="GO:0006355">
    <property type="term" value="P:regulation of DNA-templated transcription"/>
    <property type="evidence" value="ECO:0007669"/>
    <property type="project" value="InterPro"/>
</dbReference>
<dbReference type="FunFam" id="2.170.150.80:FF:000006">
    <property type="entry name" value="NAC domain-containing protein 100-like"/>
    <property type="match status" value="1"/>
</dbReference>
<feature type="domain" description="NAC" evidence="7">
    <location>
        <begin position="17"/>
        <end position="178"/>
    </location>
</feature>
<feature type="region of interest" description="Disordered" evidence="6">
    <location>
        <begin position="358"/>
        <end position="389"/>
    </location>
</feature>
<evidence type="ECO:0000256" key="2">
    <source>
        <dbReference type="ARBA" id="ARBA00023015"/>
    </source>
</evidence>
<evidence type="ECO:0000259" key="7">
    <source>
        <dbReference type="PROSITE" id="PS51005"/>
    </source>
</evidence>
<feature type="compositionally biased region" description="Polar residues" evidence="6">
    <location>
        <begin position="358"/>
        <end position="372"/>
    </location>
</feature>
<evidence type="ECO:0000256" key="3">
    <source>
        <dbReference type="ARBA" id="ARBA00023125"/>
    </source>
</evidence>